<evidence type="ECO:0000313" key="1">
    <source>
        <dbReference type="EMBL" id="KAH7972865.1"/>
    </source>
</evidence>
<evidence type="ECO:0000313" key="2">
    <source>
        <dbReference type="Proteomes" id="UP000821837"/>
    </source>
</evidence>
<reference evidence="1" key="1">
    <citation type="journal article" date="2020" name="Cell">
        <title>Large-Scale Comparative Analyses of Tick Genomes Elucidate Their Genetic Diversity and Vector Capacities.</title>
        <authorList>
            <consortium name="Tick Genome and Microbiome Consortium (TIGMIC)"/>
            <person name="Jia N."/>
            <person name="Wang J."/>
            <person name="Shi W."/>
            <person name="Du L."/>
            <person name="Sun Y."/>
            <person name="Zhan W."/>
            <person name="Jiang J.F."/>
            <person name="Wang Q."/>
            <person name="Zhang B."/>
            <person name="Ji P."/>
            <person name="Bell-Sakyi L."/>
            <person name="Cui X.M."/>
            <person name="Yuan T.T."/>
            <person name="Jiang B.G."/>
            <person name="Yang W.F."/>
            <person name="Lam T.T."/>
            <person name="Chang Q.C."/>
            <person name="Ding S.J."/>
            <person name="Wang X.J."/>
            <person name="Zhu J.G."/>
            <person name="Ruan X.D."/>
            <person name="Zhao L."/>
            <person name="Wei J.T."/>
            <person name="Ye R.Z."/>
            <person name="Que T.C."/>
            <person name="Du C.H."/>
            <person name="Zhou Y.H."/>
            <person name="Cheng J.X."/>
            <person name="Dai P.F."/>
            <person name="Guo W.B."/>
            <person name="Han X.H."/>
            <person name="Huang E.J."/>
            <person name="Li L.F."/>
            <person name="Wei W."/>
            <person name="Gao Y.C."/>
            <person name="Liu J.Z."/>
            <person name="Shao H.Z."/>
            <person name="Wang X."/>
            <person name="Wang C.C."/>
            <person name="Yang T.C."/>
            <person name="Huo Q.B."/>
            <person name="Li W."/>
            <person name="Chen H.Y."/>
            <person name="Chen S.E."/>
            <person name="Zhou L.G."/>
            <person name="Ni X.B."/>
            <person name="Tian J.H."/>
            <person name="Sheng Y."/>
            <person name="Liu T."/>
            <person name="Pan Y.S."/>
            <person name="Xia L.Y."/>
            <person name="Li J."/>
            <person name="Zhao F."/>
            <person name="Cao W.C."/>
        </authorList>
    </citation>
    <scope>NUCLEOTIDE SEQUENCE</scope>
    <source>
        <strain evidence="1">Rsan-2018</strain>
    </source>
</reference>
<gene>
    <name evidence="1" type="ORF">HPB52_018120</name>
</gene>
<dbReference type="AlphaFoldDB" id="A0A9D4QAB9"/>
<keyword evidence="2" id="KW-1185">Reference proteome</keyword>
<organism evidence="1 2">
    <name type="scientific">Rhipicephalus sanguineus</name>
    <name type="common">Brown dog tick</name>
    <name type="synonym">Ixodes sanguineus</name>
    <dbReference type="NCBI Taxonomy" id="34632"/>
    <lineage>
        <taxon>Eukaryota</taxon>
        <taxon>Metazoa</taxon>
        <taxon>Ecdysozoa</taxon>
        <taxon>Arthropoda</taxon>
        <taxon>Chelicerata</taxon>
        <taxon>Arachnida</taxon>
        <taxon>Acari</taxon>
        <taxon>Parasitiformes</taxon>
        <taxon>Ixodida</taxon>
        <taxon>Ixodoidea</taxon>
        <taxon>Ixodidae</taxon>
        <taxon>Rhipicephalinae</taxon>
        <taxon>Rhipicephalus</taxon>
        <taxon>Rhipicephalus</taxon>
    </lineage>
</organism>
<comment type="caution">
    <text evidence="1">The sequence shown here is derived from an EMBL/GenBank/DDBJ whole genome shotgun (WGS) entry which is preliminary data.</text>
</comment>
<name>A0A9D4QAB9_RHISA</name>
<proteinExistence type="predicted"/>
<sequence length="251" mass="28220">MFLVATFLANSAPVDTGYSRRGVSFSRIGRMTTLAAWLLGILPLSAYFRSELTSRLTITQPPNHVDTVDELIMALDRREIKPCILRDGCLHAVVEDKDFDSVQSLERKLSQAFYRNKKTGLVGYTDECFECASRPGFVCFLCGQTECNVNVRRNFVESRDSLKLTLATTPVRKSFPLAEAYHQLLQRLFETALPPYYKRIPCEADMLAERGQRPAFSRNKRATRNTSGSGMLSAIPANIALALLQAKKSRR</sequence>
<accession>A0A9D4QAB9</accession>
<protein>
    <submittedName>
        <fullName evidence="1">Uncharacterized protein</fullName>
    </submittedName>
</protein>
<dbReference type="EMBL" id="JABSTV010001247">
    <property type="protein sequence ID" value="KAH7972865.1"/>
    <property type="molecule type" value="Genomic_DNA"/>
</dbReference>
<dbReference type="Proteomes" id="UP000821837">
    <property type="component" value="Chromosome 11"/>
</dbReference>
<reference evidence="1" key="2">
    <citation type="submission" date="2021-09" db="EMBL/GenBank/DDBJ databases">
        <authorList>
            <person name="Jia N."/>
            <person name="Wang J."/>
            <person name="Shi W."/>
            <person name="Du L."/>
            <person name="Sun Y."/>
            <person name="Zhan W."/>
            <person name="Jiang J."/>
            <person name="Wang Q."/>
            <person name="Zhang B."/>
            <person name="Ji P."/>
            <person name="Sakyi L.B."/>
            <person name="Cui X."/>
            <person name="Yuan T."/>
            <person name="Jiang B."/>
            <person name="Yang W."/>
            <person name="Lam T.T.-Y."/>
            <person name="Chang Q."/>
            <person name="Ding S."/>
            <person name="Wang X."/>
            <person name="Zhu J."/>
            <person name="Ruan X."/>
            <person name="Zhao L."/>
            <person name="Wei J."/>
            <person name="Que T."/>
            <person name="Du C."/>
            <person name="Cheng J."/>
            <person name="Dai P."/>
            <person name="Han X."/>
            <person name="Huang E."/>
            <person name="Gao Y."/>
            <person name="Liu J."/>
            <person name="Shao H."/>
            <person name="Ye R."/>
            <person name="Li L."/>
            <person name="Wei W."/>
            <person name="Wang X."/>
            <person name="Wang C."/>
            <person name="Huo Q."/>
            <person name="Li W."/>
            <person name="Guo W."/>
            <person name="Chen H."/>
            <person name="Chen S."/>
            <person name="Zhou L."/>
            <person name="Zhou L."/>
            <person name="Ni X."/>
            <person name="Tian J."/>
            <person name="Zhou Y."/>
            <person name="Sheng Y."/>
            <person name="Liu T."/>
            <person name="Pan Y."/>
            <person name="Xia L."/>
            <person name="Li J."/>
            <person name="Zhao F."/>
            <person name="Cao W."/>
        </authorList>
    </citation>
    <scope>NUCLEOTIDE SEQUENCE</scope>
    <source>
        <strain evidence="1">Rsan-2018</strain>
        <tissue evidence="1">Larvae</tissue>
    </source>
</reference>